<keyword evidence="8" id="KW-1185">Reference proteome</keyword>
<feature type="region of interest" description="Disordered" evidence="4">
    <location>
        <begin position="371"/>
        <end position="402"/>
    </location>
</feature>
<feature type="chain" id="PRO_5011538211" evidence="5">
    <location>
        <begin position="31"/>
        <end position="2059"/>
    </location>
</feature>
<dbReference type="PROSITE" id="PS50853">
    <property type="entry name" value="FN3"/>
    <property type="match status" value="2"/>
</dbReference>
<gene>
    <name evidence="7" type="ORF">SAMN05216561_101211</name>
</gene>
<evidence type="ECO:0000256" key="3">
    <source>
        <dbReference type="ARBA" id="ARBA00023326"/>
    </source>
</evidence>
<evidence type="ECO:0000256" key="2">
    <source>
        <dbReference type="ARBA" id="ARBA00023295"/>
    </source>
</evidence>
<feature type="signal peptide" evidence="5">
    <location>
        <begin position="1"/>
        <end position="30"/>
    </location>
</feature>
<name>A0A1I3BLT4_9ACTN</name>
<keyword evidence="3" id="KW-0119">Carbohydrate metabolism</keyword>
<dbReference type="SUPFAM" id="SSF50969">
    <property type="entry name" value="YVTN repeat-like/Quinoprotein amine dehydrogenase"/>
    <property type="match status" value="1"/>
</dbReference>
<feature type="region of interest" description="Disordered" evidence="4">
    <location>
        <begin position="1666"/>
        <end position="1686"/>
    </location>
</feature>
<dbReference type="CDD" id="cd00063">
    <property type="entry name" value="FN3"/>
    <property type="match status" value="3"/>
</dbReference>
<accession>A0A1I3BLT4</accession>
<dbReference type="InterPro" id="IPR011044">
    <property type="entry name" value="Quino_amine_DH_bsu"/>
</dbReference>
<dbReference type="STRING" id="1005945.SAMN05216561_101211"/>
<feature type="compositionally biased region" description="Basic and acidic residues" evidence="4">
    <location>
        <begin position="389"/>
        <end position="402"/>
    </location>
</feature>
<evidence type="ECO:0000256" key="5">
    <source>
        <dbReference type="SAM" id="SignalP"/>
    </source>
</evidence>
<keyword evidence="3" id="KW-0624">Polysaccharide degradation</keyword>
<evidence type="ECO:0000256" key="1">
    <source>
        <dbReference type="ARBA" id="ARBA00022737"/>
    </source>
</evidence>
<feature type="domain" description="Fibronectin type-III" evidence="6">
    <location>
        <begin position="1586"/>
        <end position="1673"/>
    </location>
</feature>
<dbReference type="InterPro" id="IPR013783">
    <property type="entry name" value="Ig-like_fold"/>
</dbReference>
<proteinExistence type="predicted"/>
<evidence type="ECO:0000313" key="7">
    <source>
        <dbReference type="EMBL" id="SFH63237.1"/>
    </source>
</evidence>
<dbReference type="SUPFAM" id="SSF49265">
    <property type="entry name" value="Fibronectin type III"/>
    <property type="match status" value="2"/>
</dbReference>
<keyword evidence="2" id="KW-0378">Hydrolase</keyword>
<dbReference type="SMART" id="SM00060">
    <property type="entry name" value="FN3"/>
    <property type="match status" value="3"/>
</dbReference>
<evidence type="ECO:0000313" key="8">
    <source>
        <dbReference type="Proteomes" id="UP000198649"/>
    </source>
</evidence>
<dbReference type="PANTHER" id="PTHR13817:SF73">
    <property type="entry name" value="FIBRONECTIN TYPE-III DOMAIN-CONTAINING PROTEIN"/>
    <property type="match status" value="1"/>
</dbReference>
<dbReference type="Gene3D" id="2.60.40.10">
    <property type="entry name" value="Immunoglobulins"/>
    <property type="match status" value="3"/>
</dbReference>
<keyword evidence="1" id="KW-0677">Repeat</keyword>
<organism evidence="7 8">
    <name type="scientific">Nocardioides psychrotolerans</name>
    <dbReference type="NCBI Taxonomy" id="1005945"/>
    <lineage>
        <taxon>Bacteria</taxon>
        <taxon>Bacillati</taxon>
        <taxon>Actinomycetota</taxon>
        <taxon>Actinomycetes</taxon>
        <taxon>Propionibacteriales</taxon>
        <taxon>Nocardioidaceae</taxon>
        <taxon>Nocardioides</taxon>
    </lineage>
</organism>
<dbReference type="Pfam" id="PF00041">
    <property type="entry name" value="fn3"/>
    <property type="match status" value="2"/>
</dbReference>
<dbReference type="InterPro" id="IPR050964">
    <property type="entry name" value="Striated_Muscle_Regulatory"/>
</dbReference>
<dbReference type="GO" id="GO:0000272">
    <property type="term" value="P:polysaccharide catabolic process"/>
    <property type="evidence" value="ECO:0007669"/>
    <property type="project" value="UniProtKB-KW"/>
</dbReference>
<sequence length="2059" mass="214535">MPLSGTIRRHRIAIASNLALLMVVAGVVAAAVQADGYRTHEAQLNDGGIWVTNSRDGFYGRVNKPIGQIDGALFAELDAQLDIVQDGASVVAVNISSGALAAIDPASVEHPDGDGATIPGGAQVQLAGGTIAVLDPATGSLWAELADADLGVPVVGNLDSQAPPLATTGVDGALTVTEDGEIVTVSAEDDTVTRIAQTDAGFAKPRTSDLPGAVEASVTVTAVGDTPVVLDTQSGSLTVIGGAGTDVPVGSVLQQPGPDASSVLVATSDRLLAIDLESGEETTLADGVGGRPTAPVRLGACHYGAWSGGVGAVATVCGDEEPVVNPLGTDSSDLVFRVNRGEILLNDRSSGAVWNIDSDEPTRLDNWDAFKNKVKDDDENEENEEEAEGDRRPPEAKPDDLGARLGRTTVLHPLDNDTAPEGRLLSIRSVQDITGSDSDVTISPDGQTVQVTMPDQAGVTTFDYYIDDGRQDVAAHATVTVRPRGPQVDGAPQLREGFEPRVWNVPAGGTLDVPVLPDWRDKSDGDPLSVSAAKAEGGERSGATARVTSGGRIRFTAPIKAGVVTVAYDVTDDIGDPVTDELTFQVQGIKDRQAFPAVAEPDVIAGEAGKPITIRPLGNDLPGSDPVTPDAVLELAGKVAATSGADVRTDLVGGTITFRSAQPQTYFLDYDAKYGNAPFARGRIRVDVRAAEKPPQAPVAMPDSITVYGQAATLVDVLANDVDPTGGLLVVQSGEAETDNQLDVAVVEGRWLRLSARQGTLAPRTQLVRYRISNGTRSGIEGEVVVTQRPAPQDNSPVTEVDRVIVREGTGASIPVLDNDFSPAGDELSLVGDVAGETAGSLTVLPPGDDDVPTGSAYVAGRFLRYVAPRGIDDAQTFTVRYLATNTAGETAPGKAEITVVPGSRANQPPEPPALEGRAVSGDAITLKVPGAGVDPDGDPVTLTGISSAPALGRLVSYGANSLRYQAYPGSVGTDEFTYTVTDPQGAEATGTVRIAIVQPATPQPPLAVADTITVEPGRVATVDVLANDLVADGDRVTVELLDAPAGVSLESPQGPVVLEAPTDGSGRNVEVVYRLGNGLAASQATVTLRTSEPFNNPPVVFDAFGESGDSDGDGDGVVVDVLDTAYDPDGPASALRVTEVVAPSGIAASAEGGTITVDRAEQPIVVPFRVRDGDGGVATGSLFVPALRADAPYVDAGALIELASGDTDSFDPNDYVVNPAGGPVQLTLKNRIWSSPSANLVAGVTGDRAFELTAAESYVGPGAVVLEVTTGTSVDDPDGIRAVLSVPVQVGGETPILRCPDEAVRIAQGQSLDLDIASLCHVWTPDPDDAGGLDFDADWETSSDGLAIITPSGPAIEVAAESTAEPGSRGTLLVTTGDSRPGRLQLLVAKSPPPSLTPIRVDDMRAGETRTIDLAAYLRPGVSNPEPTVVEATQITGLDVDITAEGSRVTLTTGERVDGQAQFRVVMSDVAGDPGPERLVEGRISLDVLDVPDTPTAPVPGRTVRDEEVALSWRAPDANGAPVDRYEVRSARGGATQQCGTTTCEIRGLTNGTAYSFQVRAHNRVGWSEWSTGSAQATPDRKPGLVGPIRLVREGDRVLVIAWTPPTTQTSDIRRYLVSWPGGSKSSTRPNITITGLDNNVEYTFSVAAENALDIGPARRSAAFQSVGTPGAPAAPTITDQRTPGDSGAVTLTWPDVDPNGPDPVRYTVLRDQKALPNCTDIVATRCDNAGMVYDGRTYSYAVRATNKNGKGRTATGPAAPWSAVGQPAEWGDFTLRPTGSDNTGIVQFTVPASRGAQSDVTIYSDGAVVDQLSATGPQERQILVGSNDHPYTIELEVCNEAGACSRSTGKPLQTYGPLTREDVLRMEPIVNGRKVSWEITVDADGDPAAMSVDSDKRSKETFTLDGVDVHTFRTAAVDIGNSANEQLTVTLTDSSPKRGPGSRQARSPTTEDAPKPSIAIQRGDRCNDGTDDPSCNTGGTGTDCLHPSCGKILFTSENWDYNPMNCTFYDSVDGAYATRPIATNRIVQPGPYFGYPDRSVWVVCDGVESNHYNWPNS</sequence>
<feature type="compositionally biased region" description="Acidic residues" evidence="4">
    <location>
        <begin position="377"/>
        <end position="388"/>
    </location>
</feature>
<dbReference type="RefSeq" id="WP_091109681.1">
    <property type="nucleotide sequence ID" value="NZ_BKAF01000001.1"/>
</dbReference>
<feature type="domain" description="Fibronectin type-III" evidence="6">
    <location>
        <begin position="1492"/>
        <end position="1582"/>
    </location>
</feature>
<dbReference type="Gene3D" id="2.60.40.2810">
    <property type="match status" value="1"/>
</dbReference>
<reference evidence="7 8" key="1">
    <citation type="submission" date="2016-10" db="EMBL/GenBank/DDBJ databases">
        <authorList>
            <person name="de Groot N.N."/>
        </authorList>
    </citation>
    <scope>NUCLEOTIDE SEQUENCE [LARGE SCALE GENOMIC DNA]</scope>
    <source>
        <strain evidence="7 8">CGMCC 1.11156</strain>
    </source>
</reference>
<feature type="region of interest" description="Disordered" evidence="4">
    <location>
        <begin position="514"/>
        <end position="545"/>
    </location>
</feature>
<dbReference type="InterPro" id="IPR003961">
    <property type="entry name" value="FN3_dom"/>
</dbReference>
<feature type="region of interest" description="Disordered" evidence="4">
    <location>
        <begin position="1932"/>
        <end position="1971"/>
    </location>
</feature>
<dbReference type="GO" id="GO:0016798">
    <property type="term" value="F:hydrolase activity, acting on glycosyl bonds"/>
    <property type="evidence" value="ECO:0007669"/>
    <property type="project" value="UniProtKB-KW"/>
</dbReference>
<evidence type="ECO:0000259" key="6">
    <source>
        <dbReference type="PROSITE" id="PS50853"/>
    </source>
</evidence>
<protein>
    <submittedName>
        <fullName evidence="7">Fibronectin type III domain-containing protein</fullName>
    </submittedName>
</protein>
<dbReference type="Proteomes" id="UP000198649">
    <property type="component" value="Unassembled WGS sequence"/>
</dbReference>
<keyword evidence="2" id="KW-0326">Glycosidase</keyword>
<keyword evidence="5" id="KW-0732">Signal</keyword>
<evidence type="ECO:0000256" key="4">
    <source>
        <dbReference type="SAM" id="MobiDB-lite"/>
    </source>
</evidence>
<dbReference type="PANTHER" id="PTHR13817">
    <property type="entry name" value="TITIN"/>
    <property type="match status" value="1"/>
</dbReference>
<dbReference type="EMBL" id="FOQG01000001">
    <property type="protein sequence ID" value="SFH63237.1"/>
    <property type="molecule type" value="Genomic_DNA"/>
</dbReference>
<dbReference type="Pfam" id="PF17963">
    <property type="entry name" value="Big_9"/>
    <property type="match status" value="3"/>
</dbReference>
<dbReference type="InterPro" id="IPR036116">
    <property type="entry name" value="FN3_sf"/>
</dbReference>